<evidence type="ECO:0000313" key="2">
    <source>
        <dbReference type="EMBL" id="MTW20084.1"/>
    </source>
</evidence>
<dbReference type="Proteomes" id="UP000434044">
    <property type="component" value="Unassembled WGS sequence"/>
</dbReference>
<evidence type="ECO:0000313" key="3">
    <source>
        <dbReference type="Proteomes" id="UP000434044"/>
    </source>
</evidence>
<organism evidence="2 3">
    <name type="scientific">Allochromatium palmeri</name>
    <dbReference type="NCBI Taxonomy" id="231048"/>
    <lineage>
        <taxon>Bacteria</taxon>
        <taxon>Pseudomonadati</taxon>
        <taxon>Pseudomonadota</taxon>
        <taxon>Gammaproteobacteria</taxon>
        <taxon>Chromatiales</taxon>
        <taxon>Chromatiaceae</taxon>
        <taxon>Allochromatium</taxon>
    </lineage>
</organism>
<reference evidence="2 3" key="1">
    <citation type="submission" date="2019-11" db="EMBL/GenBank/DDBJ databases">
        <title>Whole-genome sequence of the anaerobic purple sulfur bacterium Allochromatium palmeri DSM 15591.</title>
        <authorList>
            <person name="Kyndt J.A."/>
            <person name="Meyer T.E."/>
        </authorList>
    </citation>
    <scope>NUCLEOTIDE SEQUENCE [LARGE SCALE GENOMIC DNA]</scope>
    <source>
        <strain evidence="2 3">DSM 15591</strain>
    </source>
</reference>
<dbReference type="GO" id="GO:0097351">
    <property type="term" value="F:toxin sequestering activity"/>
    <property type="evidence" value="ECO:0007669"/>
    <property type="project" value="InterPro"/>
</dbReference>
<dbReference type="InterPro" id="IPR039052">
    <property type="entry name" value="Antitox_PemI-like"/>
</dbReference>
<keyword evidence="3" id="KW-1185">Reference proteome</keyword>
<dbReference type="GO" id="GO:0003677">
    <property type="term" value="F:DNA binding"/>
    <property type="evidence" value="ECO:0007669"/>
    <property type="project" value="UniProtKB-KW"/>
</dbReference>
<dbReference type="EMBL" id="WNKT01000004">
    <property type="protein sequence ID" value="MTW20084.1"/>
    <property type="molecule type" value="Genomic_DNA"/>
</dbReference>
<dbReference type="Gene3D" id="2.10.260.10">
    <property type="match status" value="1"/>
</dbReference>
<name>A0A6N8ECK4_9GAMM</name>
<dbReference type="SUPFAM" id="SSF89447">
    <property type="entry name" value="AbrB/MazE/MraZ-like"/>
    <property type="match status" value="1"/>
</dbReference>
<dbReference type="RefSeq" id="WP_155448665.1">
    <property type="nucleotide sequence ID" value="NZ_WNKT01000004.1"/>
</dbReference>
<dbReference type="InterPro" id="IPR037914">
    <property type="entry name" value="SpoVT-AbrB_sf"/>
</dbReference>
<proteinExistence type="predicted"/>
<protein>
    <submittedName>
        <fullName evidence="2">AbrB/MazE/SpoVT family DNA-binding domain-containing protein</fullName>
    </submittedName>
</protein>
<gene>
    <name evidence="2" type="ORF">GJ668_03125</name>
</gene>
<feature type="domain" description="SpoVT-AbrB" evidence="1">
    <location>
        <begin position="6"/>
        <end position="51"/>
    </location>
</feature>
<accession>A0A6N8ECK4</accession>
<dbReference type="SMART" id="SM00966">
    <property type="entry name" value="SpoVT_AbrB"/>
    <property type="match status" value="1"/>
</dbReference>
<comment type="caution">
    <text evidence="2">The sequence shown here is derived from an EMBL/GenBank/DDBJ whole genome shotgun (WGS) entry which is preliminary data.</text>
</comment>
<keyword evidence="2" id="KW-0238">DNA-binding</keyword>
<dbReference type="OrthoDB" id="9795766at2"/>
<dbReference type="InterPro" id="IPR007159">
    <property type="entry name" value="SpoVT-AbrB_dom"/>
</dbReference>
<dbReference type="AlphaFoldDB" id="A0A6N8ECK4"/>
<dbReference type="PANTHER" id="PTHR40516">
    <property type="entry name" value="ANTITOXIN CHPS-RELATED"/>
    <property type="match status" value="1"/>
</dbReference>
<evidence type="ECO:0000259" key="1">
    <source>
        <dbReference type="SMART" id="SM00966"/>
    </source>
</evidence>
<dbReference type="Pfam" id="PF04014">
    <property type="entry name" value="MazE_antitoxin"/>
    <property type="match status" value="1"/>
</dbReference>
<sequence length="80" mass="8811">MQILVKKWGNSASVRIPASIMQAAHLNLDDAVDIRAENGLIVIEPIRSKIYDLDELLAGITPENRHEEVDFGPAVGQEAF</sequence>
<dbReference type="PANTHER" id="PTHR40516:SF1">
    <property type="entry name" value="ANTITOXIN CHPS-RELATED"/>
    <property type="match status" value="1"/>
</dbReference>